<organism evidence="1 2">
    <name type="scientific">Pseudothauera rhizosphaerae</name>
    <dbReference type="NCBI Taxonomy" id="2565932"/>
    <lineage>
        <taxon>Bacteria</taxon>
        <taxon>Pseudomonadati</taxon>
        <taxon>Pseudomonadota</taxon>
        <taxon>Betaproteobacteria</taxon>
        <taxon>Rhodocyclales</taxon>
        <taxon>Zoogloeaceae</taxon>
        <taxon>Pseudothauera</taxon>
    </lineage>
</organism>
<gene>
    <name evidence="1" type="ORF">E6O51_14145</name>
</gene>
<dbReference type="AlphaFoldDB" id="A0A4S4ALG0"/>
<name>A0A4S4ALG0_9RHOO</name>
<evidence type="ECO:0000313" key="1">
    <source>
        <dbReference type="EMBL" id="THF60344.1"/>
    </source>
</evidence>
<proteinExistence type="predicted"/>
<sequence length="70" mass="8130">MSHYYINKNQQANGDHEVHIDTCSYLPSEPNRIYLGNYYSCAPAVAEAKRRWPTNRINGCFYCCRPCHTS</sequence>
<protein>
    <submittedName>
        <fullName evidence="1">Uncharacterized protein</fullName>
    </submittedName>
</protein>
<dbReference type="EMBL" id="SSOD01000011">
    <property type="protein sequence ID" value="THF60344.1"/>
    <property type="molecule type" value="Genomic_DNA"/>
</dbReference>
<reference evidence="1 2" key="1">
    <citation type="submission" date="2019-04" db="EMBL/GenBank/DDBJ databases">
        <title>Azoarcus rhizosphaerae sp. nov. isolated from rhizosphere of Ficus religiosa.</title>
        <authorList>
            <person name="Lin S.-Y."/>
            <person name="Hameed A."/>
            <person name="Hsu Y.-H."/>
            <person name="Young C.-C."/>
        </authorList>
    </citation>
    <scope>NUCLEOTIDE SEQUENCE [LARGE SCALE GENOMIC DNA]</scope>
    <source>
        <strain evidence="1 2">CC-YHH848</strain>
    </source>
</reference>
<keyword evidence="2" id="KW-1185">Reference proteome</keyword>
<dbReference type="OrthoDB" id="47198at2"/>
<comment type="caution">
    <text evidence="1">The sequence shown here is derived from an EMBL/GenBank/DDBJ whole genome shotgun (WGS) entry which is preliminary data.</text>
</comment>
<accession>A0A4S4ALG0</accession>
<evidence type="ECO:0000313" key="2">
    <source>
        <dbReference type="Proteomes" id="UP000307956"/>
    </source>
</evidence>
<dbReference type="Proteomes" id="UP000307956">
    <property type="component" value="Unassembled WGS sequence"/>
</dbReference>